<dbReference type="SUPFAM" id="SSF52540">
    <property type="entry name" value="P-loop containing nucleoside triphosphate hydrolases"/>
    <property type="match status" value="1"/>
</dbReference>
<dbReference type="AlphaFoldDB" id="X1GPV5"/>
<organism evidence="2">
    <name type="scientific">marine sediment metagenome</name>
    <dbReference type="NCBI Taxonomy" id="412755"/>
    <lineage>
        <taxon>unclassified sequences</taxon>
        <taxon>metagenomes</taxon>
        <taxon>ecological metagenomes</taxon>
    </lineage>
</organism>
<evidence type="ECO:0000313" key="2">
    <source>
        <dbReference type="EMBL" id="GAH59916.1"/>
    </source>
</evidence>
<evidence type="ECO:0000259" key="1">
    <source>
        <dbReference type="Pfam" id="PF13175"/>
    </source>
</evidence>
<reference evidence="2" key="1">
    <citation type="journal article" date="2014" name="Front. Microbiol.">
        <title>High frequency of phylogenetically diverse reductive dehalogenase-homologous genes in deep subseafloor sedimentary metagenomes.</title>
        <authorList>
            <person name="Kawai M."/>
            <person name="Futagami T."/>
            <person name="Toyoda A."/>
            <person name="Takaki Y."/>
            <person name="Nishi S."/>
            <person name="Hori S."/>
            <person name="Arai W."/>
            <person name="Tsubouchi T."/>
            <person name="Morono Y."/>
            <person name="Uchiyama I."/>
            <person name="Ito T."/>
            <person name="Fujiyama A."/>
            <person name="Inagaki F."/>
            <person name="Takami H."/>
        </authorList>
    </citation>
    <scope>NUCLEOTIDE SEQUENCE</scope>
    <source>
        <strain evidence="2">Expedition CK06-06</strain>
    </source>
</reference>
<dbReference type="PANTHER" id="PTHR43581">
    <property type="entry name" value="ATP/GTP PHOSPHATASE"/>
    <property type="match status" value="1"/>
</dbReference>
<accession>X1GPV5</accession>
<dbReference type="PANTHER" id="PTHR43581:SF4">
    <property type="entry name" value="ATP_GTP PHOSPHATASE"/>
    <property type="match status" value="1"/>
</dbReference>
<dbReference type="InterPro" id="IPR027417">
    <property type="entry name" value="P-loop_NTPase"/>
</dbReference>
<dbReference type="InterPro" id="IPR051396">
    <property type="entry name" value="Bact_Antivir_Def_Nuclease"/>
</dbReference>
<dbReference type="Pfam" id="PF13175">
    <property type="entry name" value="AAA_15"/>
    <property type="match status" value="1"/>
</dbReference>
<protein>
    <recommendedName>
        <fullName evidence="1">Endonuclease GajA/Old nuclease/RecF-like AAA domain-containing protein</fullName>
    </recommendedName>
</protein>
<name>X1GPV5_9ZZZZ</name>
<dbReference type="EMBL" id="BARU01021383">
    <property type="protein sequence ID" value="GAH59916.1"/>
    <property type="molecule type" value="Genomic_DNA"/>
</dbReference>
<comment type="caution">
    <text evidence="2">The sequence shown here is derived from an EMBL/GenBank/DDBJ whole genome shotgun (WGS) entry which is preliminary data.</text>
</comment>
<feature type="domain" description="Endonuclease GajA/Old nuclease/RecF-like AAA" evidence="1">
    <location>
        <begin position="89"/>
        <end position="266"/>
    </location>
</feature>
<gene>
    <name evidence="2" type="ORF">S03H2_35003</name>
</gene>
<dbReference type="InterPro" id="IPR041685">
    <property type="entry name" value="AAA_GajA/Old/RecF-like"/>
</dbReference>
<dbReference type="Gene3D" id="3.40.50.300">
    <property type="entry name" value="P-loop containing nucleotide triphosphate hydrolases"/>
    <property type="match status" value="1"/>
</dbReference>
<feature type="non-terminal residue" evidence="2">
    <location>
        <position position="1"/>
    </location>
</feature>
<proteinExistence type="predicted"/>
<sequence>IILEFRETKDNRFSDKVMYIFDKAIRYDEEQCPEDPIKYIRMCYEVKYDKERDRYDDERYFVDLNNKKLLKDSVVKGNHLSFFPFFYLTTLRDINKEIKNKSSFWGKIKASIDYRDKEKDIKQLIEQLNDLLIADNVTVNELISKLKELEHSVRITPESIYLQAFSKRSWELLDELNIYLKTANSNLALPIAKHGMGTQNIAILLIFNAYLDILLPKIVENDEATPIIGIEEPEAHIHPQAQRAVFRQISNMNGQKIISTHSPFIVDQVKIYDYLVFNTEME</sequence>